<proteinExistence type="predicted"/>
<dbReference type="PANTHER" id="PTHR33990">
    <property type="entry name" value="PROTEIN YJDN-RELATED"/>
    <property type="match status" value="1"/>
</dbReference>
<gene>
    <name evidence="2" type="ORF">JK363_12550</name>
</gene>
<dbReference type="Gene3D" id="3.10.180.10">
    <property type="entry name" value="2,3-Dihydroxybiphenyl 1,2-Dioxygenase, domain 1"/>
    <property type="match status" value="1"/>
</dbReference>
<organism evidence="2 3">
    <name type="scientific">Streptomyces coffeae</name>
    <dbReference type="NCBI Taxonomy" id="621382"/>
    <lineage>
        <taxon>Bacteria</taxon>
        <taxon>Bacillati</taxon>
        <taxon>Actinomycetota</taxon>
        <taxon>Actinomycetes</taxon>
        <taxon>Kitasatosporales</taxon>
        <taxon>Streptomycetaceae</taxon>
        <taxon>Streptomyces</taxon>
    </lineage>
</organism>
<dbReference type="EMBL" id="JAERRF010000006">
    <property type="protein sequence ID" value="MBL1097495.1"/>
    <property type="molecule type" value="Genomic_DNA"/>
</dbReference>
<protein>
    <submittedName>
        <fullName evidence="2">VOC family protein</fullName>
    </submittedName>
</protein>
<dbReference type="Pfam" id="PF06983">
    <property type="entry name" value="3-dmu-9_3-mt"/>
    <property type="match status" value="1"/>
</dbReference>
<feature type="domain" description="PhnB-like" evidence="1">
    <location>
        <begin position="6"/>
        <end position="119"/>
    </location>
</feature>
<dbReference type="InterPro" id="IPR028973">
    <property type="entry name" value="PhnB-like"/>
</dbReference>
<dbReference type="PIRSF" id="PIRSF021700">
    <property type="entry name" value="3_dmu_93_MTrfase"/>
    <property type="match status" value="1"/>
</dbReference>
<comment type="caution">
    <text evidence="2">The sequence shown here is derived from an EMBL/GenBank/DDBJ whole genome shotgun (WGS) entry which is preliminary data.</text>
</comment>
<sequence length="160" mass="17552">MATDGFTTCLWFDGQAEEAAQFYISVFKNSRIGRVSRYTEAGPGPAGSVLTVDFEANGQKFVALNGGPEFTFNEAISFQIHCADQDEVDYYWNKLTEGGGQEVACGWVRDKFGVSWQVVPSVLLDLVTDEDPQKAKRATEAMLSMKKLDIAALKKAHAGE</sequence>
<keyword evidence="3" id="KW-1185">Reference proteome</keyword>
<dbReference type="CDD" id="cd06588">
    <property type="entry name" value="PhnB_like"/>
    <property type="match status" value="1"/>
</dbReference>
<dbReference type="SUPFAM" id="SSF54593">
    <property type="entry name" value="Glyoxalase/Bleomycin resistance protein/Dihydroxybiphenyl dioxygenase"/>
    <property type="match status" value="1"/>
</dbReference>
<evidence type="ECO:0000313" key="3">
    <source>
        <dbReference type="Proteomes" id="UP000634229"/>
    </source>
</evidence>
<evidence type="ECO:0000259" key="1">
    <source>
        <dbReference type="Pfam" id="PF06983"/>
    </source>
</evidence>
<dbReference type="InterPro" id="IPR009725">
    <property type="entry name" value="3_dmu_93_MTrfase"/>
</dbReference>
<reference evidence="2 3" key="1">
    <citation type="submission" date="2021-01" db="EMBL/GenBank/DDBJ databases">
        <title>WGS of actinomycetes isolated from Thailand.</title>
        <authorList>
            <person name="Thawai C."/>
        </authorList>
    </citation>
    <scope>NUCLEOTIDE SEQUENCE [LARGE SCALE GENOMIC DNA]</scope>
    <source>
        <strain evidence="2 3">CA1R205</strain>
    </source>
</reference>
<dbReference type="Proteomes" id="UP000634229">
    <property type="component" value="Unassembled WGS sequence"/>
</dbReference>
<dbReference type="PANTHER" id="PTHR33990:SF2">
    <property type="entry name" value="PHNB-LIKE DOMAIN-CONTAINING PROTEIN"/>
    <property type="match status" value="1"/>
</dbReference>
<dbReference type="RefSeq" id="WP_201874822.1">
    <property type="nucleotide sequence ID" value="NZ_JAERRF010000006.1"/>
</dbReference>
<dbReference type="InterPro" id="IPR029068">
    <property type="entry name" value="Glyas_Bleomycin-R_OHBP_Dase"/>
</dbReference>
<name>A0ABS1NC79_9ACTN</name>
<accession>A0ABS1NC79</accession>
<evidence type="ECO:0000313" key="2">
    <source>
        <dbReference type="EMBL" id="MBL1097495.1"/>
    </source>
</evidence>